<keyword evidence="3" id="KW-1003">Cell membrane</keyword>
<dbReference type="PANTHER" id="PTHR43820:SF8">
    <property type="entry name" value="ABC TRANSPORTER SUBSTRATE-BINDING PROTEIN"/>
    <property type="match status" value="1"/>
</dbReference>
<organism evidence="9 10">
    <name type="scientific">Paraburkholderia kururiensis</name>
    <dbReference type="NCBI Taxonomy" id="984307"/>
    <lineage>
        <taxon>Bacteria</taxon>
        <taxon>Pseudomonadati</taxon>
        <taxon>Pseudomonadota</taxon>
        <taxon>Betaproteobacteria</taxon>
        <taxon>Burkholderiales</taxon>
        <taxon>Burkholderiaceae</taxon>
        <taxon>Paraburkholderia</taxon>
    </lineage>
</organism>
<evidence type="ECO:0000256" key="7">
    <source>
        <dbReference type="ARBA" id="ARBA00022970"/>
    </source>
</evidence>
<evidence type="ECO:0000256" key="6">
    <source>
        <dbReference type="ARBA" id="ARBA00022840"/>
    </source>
</evidence>
<gene>
    <name evidence="9" type="ORF">U0042_01345</name>
</gene>
<dbReference type="SUPFAM" id="SSF52540">
    <property type="entry name" value="P-loop containing nucleoside triphosphate hydrolases"/>
    <property type="match status" value="1"/>
</dbReference>
<sequence>MSAADERALPPTDDRAAEELLRVENIEVIYDGSILAVSGVSLAVPRGGVIALLGANGAGKSTTLKAISGLVQADRAQVSRGGIVFQGQSCTQTAPNLRVRDGIAHVLEGRHVFAHLTVEENLSSGGFLRRPGRQQLKARLERVYAWFPRLKTKRAVQAGYTSGGEQQMIAIGRALMTEPSLVLLDEPSMGLAPLIVGEIFDIVSQLNEKEHVSFLVAEQNIPLALKHAHYGYVLETGKVVLEGAAQDLLRNETLRDIYLGKKLAAAAGA</sequence>
<keyword evidence="7" id="KW-0029">Amino-acid transport</keyword>
<dbReference type="InterPro" id="IPR003593">
    <property type="entry name" value="AAA+_ATPase"/>
</dbReference>
<comment type="similarity">
    <text evidence="1">Belongs to the ABC transporter superfamily.</text>
</comment>
<dbReference type="Proteomes" id="UP001325479">
    <property type="component" value="Chromosome"/>
</dbReference>
<accession>A0ABZ0WLY8</accession>
<dbReference type="Gene3D" id="3.40.50.300">
    <property type="entry name" value="P-loop containing nucleotide triphosphate hydrolases"/>
    <property type="match status" value="1"/>
</dbReference>
<keyword evidence="6 9" id="KW-0067">ATP-binding</keyword>
<keyword evidence="4" id="KW-0997">Cell inner membrane</keyword>
<proteinExistence type="inferred from homology"/>
<keyword evidence="4" id="KW-0472">Membrane</keyword>
<evidence type="ECO:0000259" key="8">
    <source>
        <dbReference type="PROSITE" id="PS50893"/>
    </source>
</evidence>
<name>A0ABZ0WLY8_9BURK</name>
<evidence type="ECO:0000256" key="5">
    <source>
        <dbReference type="ARBA" id="ARBA00022741"/>
    </source>
</evidence>
<dbReference type="EMBL" id="CP139965">
    <property type="protein sequence ID" value="WQD78389.1"/>
    <property type="molecule type" value="Genomic_DNA"/>
</dbReference>
<evidence type="ECO:0000256" key="4">
    <source>
        <dbReference type="ARBA" id="ARBA00022519"/>
    </source>
</evidence>
<dbReference type="PROSITE" id="PS50893">
    <property type="entry name" value="ABC_TRANSPORTER_2"/>
    <property type="match status" value="1"/>
</dbReference>
<keyword evidence="2" id="KW-0813">Transport</keyword>
<keyword evidence="5" id="KW-0547">Nucleotide-binding</keyword>
<dbReference type="PANTHER" id="PTHR43820">
    <property type="entry name" value="HIGH-AFFINITY BRANCHED-CHAIN AMINO ACID TRANSPORT ATP-BINDING PROTEIN LIVF"/>
    <property type="match status" value="1"/>
</dbReference>
<dbReference type="SMART" id="SM00382">
    <property type="entry name" value="AAA"/>
    <property type="match status" value="1"/>
</dbReference>
<dbReference type="CDD" id="cd03224">
    <property type="entry name" value="ABC_TM1139_LivF_branched"/>
    <property type="match status" value="1"/>
</dbReference>
<protein>
    <submittedName>
        <fullName evidence="9">ABC transporter ATP-binding protein</fullName>
    </submittedName>
</protein>
<evidence type="ECO:0000256" key="1">
    <source>
        <dbReference type="ARBA" id="ARBA00005417"/>
    </source>
</evidence>
<evidence type="ECO:0000313" key="10">
    <source>
        <dbReference type="Proteomes" id="UP001325479"/>
    </source>
</evidence>
<keyword evidence="10" id="KW-1185">Reference proteome</keyword>
<evidence type="ECO:0000256" key="3">
    <source>
        <dbReference type="ARBA" id="ARBA00022475"/>
    </source>
</evidence>
<feature type="domain" description="ABC transporter" evidence="8">
    <location>
        <begin position="21"/>
        <end position="261"/>
    </location>
</feature>
<dbReference type="InterPro" id="IPR003439">
    <property type="entry name" value="ABC_transporter-like_ATP-bd"/>
</dbReference>
<reference evidence="9 10" key="1">
    <citation type="submission" date="2023-12" db="EMBL/GenBank/DDBJ databases">
        <title>Genome sequencing and assembly of bacterial species from a model synthetic community.</title>
        <authorList>
            <person name="Hogle S.L."/>
        </authorList>
    </citation>
    <scope>NUCLEOTIDE SEQUENCE [LARGE SCALE GENOMIC DNA]</scope>
    <source>
        <strain evidence="9 10">HAMBI 2494</strain>
    </source>
</reference>
<dbReference type="GO" id="GO:0005524">
    <property type="term" value="F:ATP binding"/>
    <property type="evidence" value="ECO:0007669"/>
    <property type="project" value="UniProtKB-KW"/>
</dbReference>
<evidence type="ECO:0000256" key="2">
    <source>
        <dbReference type="ARBA" id="ARBA00022448"/>
    </source>
</evidence>
<evidence type="ECO:0000313" key="9">
    <source>
        <dbReference type="EMBL" id="WQD78389.1"/>
    </source>
</evidence>
<dbReference type="Pfam" id="PF00005">
    <property type="entry name" value="ABC_tran"/>
    <property type="match status" value="1"/>
</dbReference>
<dbReference type="InterPro" id="IPR052156">
    <property type="entry name" value="BCAA_Transport_ATP-bd_LivF"/>
</dbReference>
<dbReference type="InterPro" id="IPR027417">
    <property type="entry name" value="P-loop_NTPase"/>
</dbReference>
<dbReference type="RefSeq" id="WP_114809531.1">
    <property type="nucleotide sequence ID" value="NZ_CP139965.1"/>
</dbReference>